<dbReference type="EMBL" id="QWDD01000004">
    <property type="protein sequence ID" value="RNJ47923.1"/>
    <property type="molecule type" value="Genomic_DNA"/>
</dbReference>
<evidence type="ECO:0000256" key="1">
    <source>
        <dbReference type="SAM" id="Phobius"/>
    </source>
</evidence>
<name>A0A3M9XIL2_9HYPH</name>
<keyword evidence="1" id="KW-1133">Transmembrane helix</keyword>
<dbReference type="RefSeq" id="WP_123178015.1">
    <property type="nucleotide sequence ID" value="NZ_QWDD01000004.1"/>
</dbReference>
<keyword evidence="1" id="KW-0472">Membrane</keyword>
<dbReference type="OrthoDB" id="8234917at2"/>
<dbReference type="Proteomes" id="UP000268623">
    <property type="component" value="Unassembled WGS sequence"/>
</dbReference>
<gene>
    <name evidence="2" type="ORF">D1O30_20965</name>
</gene>
<accession>A0A3M9XIL2</accession>
<comment type="caution">
    <text evidence="2">The sequence shown here is derived from an EMBL/GenBank/DDBJ whole genome shotgun (WGS) entry which is preliminary data.</text>
</comment>
<feature type="transmembrane region" description="Helical" evidence="1">
    <location>
        <begin position="100"/>
        <end position="123"/>
    </location>
</feature>
<feature type="transmembrane region" description="Helical" evidence="1">
    <location>
        <begin position="60"/>
        <end position="88"/>
    </location>
</feature>
<evidence type="ECO:0000313" key="2">
    <source>
        <dbReference type="EMBL" id="RNJ47923.1"/>
    </source>
</evidence>
<evidence type="ECO:0000313" key="3">
    <source>
        <dbReference type="Proteomes" id="UP000268623"/>
    </source>
</evidence>
<feature type="transmembrane region" description="Helical" evidence="1">
    <location>
        <begin position="143"/>
        <end position="164"/>
    </location>
</feature>
<reference evidence="2 3" key="1">
    <citation type="submission" date="2018-08" db="EMBL/GenBank/DDBJ databases">
        <title>Genome sequence of Methylocystis hirsuta CSC1, a methanotroph able to accumulate PHAs.</title>
        <authorList>
            <person name="Bordel S."/>
            <person name="Rodriguez E."/>
            <person name="Gancedo J."/>
            <person name="Munoz R."/>
        </authorList>
    </citation>
    <scope>NUCLEOTIDE SEQUENCE [LARGE SCALE GENOMIC DNA]</scope>
    <source>
        <strain evidence="2 3">CSC1</strain>
    </source>
</reference>
<proteinExistence type="predicted"/>
<dbReference type="AlphaFoldDB" id="A0A3M9XIL2"/>
<keyword evidence="1" id="KW-0812">Transmembrane</keyword>
<sequence length="165" mass="17787">MIDAAIFLGALAAALNFSVGVFADRYGPDVSGRFLEINPRYDAASLIDWVTHNPTKARGYIFPVLFPFDVMFLICLGGFLGLGSVIAAHTLKWPPYADRLLVLAPMLFMACDFAEDVMLSRFLVSPTLVTEEAVAVAKAATNAKITTCSIAIFQTMVVSALGLFS</sequence>
<protein>
    <submittedName>
        <fullName evidence="2">Uncharacterized protein</fullName>
    </submittedName>
</protein>
<keyword evidence="3" id="KW-1185">Reference proteome</keyword>
<organism evidence="2 3">
    <name type="scientific">Methylocystis hirsuta</name>
    <dbReference type="NCBI Taxonomy" id="369798"/>
    <lineage>
        <taxon>Bacteria</taxon>
        <taxon>Pseudomonadati</taxon>
        <taxon>Pseudomonadota</taxon>
        <taxon>Alphaproteobacteria</taxon>
        <taxon>Hyphomicrobiales</taxon>
        <taxon>Methylocystaceae</taxon>
        <taxon>Methylocystis</taxon>
    </lineage>
</organism>